<dbReference type="SUPFAM" id="SSF116734">
    <property type="entry name" value="DNA methylase specificity domain"/>
    <property type="match status" value="1"/>
</dbReference>
<reference evidence="7 8" key="1">
    <citation type="submission" date="2018-05" db="EMBL/GenBank/DDBJ databases">
        <title>Draft Genome Sequences for a Diverse set of 7 Haemophilus Species.</title>
        <authorList>
            <person name="Nichols M."/>
            <person name="Topaz N."/>
            <person name="Wang X."/>
            <person name="Wang X."/>
            <person name="Boxrud D."/>
        </authorList>
    </citation>
    <scope>NUCLEOTIDE SEQUENCE [LARGE SCALE GENOMIC DNA]</scope>
    <source>
        <strain evidence="7 8">C2014016342</strain>
    </source>
</reference>
<keyword evidence="7" id="KW-0540">Nuclease</keyword>
<dbReference type="PANTHER" id="PTHR42998:SF1">
    <property type="entry name" value="TYPE I RESTRICTION ENZYME HINDI METHYLASE SUBUNIT"/>
    <property type="match status" value="1"/>
</dbReference>
<comment type="caution">
    <text evidence="7">The sequence shown here is derived from an EMBL/GenBank/DDBJ whole genome shotgun (WGS) entry which is preliminary data.</text>
</comment>
<dbReference type="REBASE" id="300454">
    <property type="entry name" value="M.Hpa6342ORF1810P"/>
</dbReference>
<evidence type="ECO:0000256" key="5">
    <source>
        <dbReference type="ARBA" id="ARBA00023125"/>
    </source>
</evidence>
<keyword evidence="2" id="KW-0489">Methyltransferase</keyword>
<dbReference type="GO" id="GO:0008170">
    <property type="term" value="F:N-methyltransferase activity"/>
    <property type="evidence" value="ECO:0007669"/>
    <property type="project" value="InterPro"/>
</dbReference>
<evidence type="ECO:0000313" key="8">
    <source>
        <dbReference type="Proteomes" id="UP000253945"/>
    </source>
</evidence>
<organism evidence="7 8">
    <name type="scientific">Haemophilus paraphrohaemolyticus</name>
    <dbReference type="NCBI Taxonomy" id="736"/>
    <lineage>
        <taxon>Bacteria</taxon>
        <taxon>Pseudomonadati</taxon>
        <taxon>Pseudomonadota</taxon>
        <taxon>Gammaproteobacteria</taxon>
        <taxon>Pasteurellales</taxon>
        <taxon>Pasteurellaceae</taxon>
        <taxon>Haemophilus</taxon>
    </lineage>
</organism>
<dbReference type="GO" id="GO:0003677">
    <property type="term" value="F:DNA binding"/>
    <property type="evidence" value="ECO:0007669"/>
    <property type="project" value="UniProtKB-KW"/>
</dbReference>
<dbReference type="GO" id="GO:0009307">
    <property type="term" value="P:DNA restriction-modification system"/>
    <property type="evidence" value="ECO:0007669"/>
    <property type="project" value="UniProtKB-KW"/>
</dbReference>
<dbReference type="InterPro" id="IPR029063">
    <property type="entry name" value="SAM-dependent_MTases_sf"/>
</dbReference>
<evidence type="ECO:0000256" key="3">
    <source>
        <dbReference type="ARBA" id="ARBA00022679"/>
    </source>
</evidence>
<dbReference type="PROSITE" id="PS00092">
    <property type="entry name" value="N6_MTASE"/>
    <property type="match status" value="1"/>
</dbReference>
<gene>
    <name evidence="7" type="ORF">DPV92_01810</name>
</gene>
<keyword evidence="5" id="KW-0238">DNA-binding</keyword>
<evidence type="ECO:0000259" key="6">
    <source>
        <dbReference type="Pfam" id="PF02384"/>
    </source>
</evidence>
<dbReference type="InterPro" id="IPR002052">
    <property type="entry name" value="DNA_methylase_N6_adenine_CS"/>
</dbReference>
<evidence type="ECO:0000256" key="4">
    <source>
        <dbReference type="ARBA" id="ARBA00022747"/>
    </source>
</evidence>
<dbReference type="PANTHER" id="PTHR42998">
    <property type="entry name" value="TYPE I RESTRICTION ENZYME HINDVIIP M PROTEIN-RELATED"/>
    <property type="match status" value="1"/>
</dbReference>
<dbReference type="Gene3D" id="3.40.50.150">
    <property type="entry name" value="Vaccinia Virus protein VP39"/>
    <property type="match status" value="1"/>
</dbReference>
<dbReference type="InterPro" id="IPR052916">
    <property type="entry name" value="Type-I_RE_MTase_Subunit"/>
</dbReference>
<dbReference type="Pfam" id="PF02384">
    <property type="entry name" value="N6_Mtase"/>
    <property type="match status" value="1"/>
</dbReference>
<evidence type="ECO:0000256" key="2">
    <source>
        <dbReference type="ARBA" id="ARBA00022603"/>
    </source>
</evidence>
<keyword evidence="7" id="KW-0378">Hydrolase</keyword>
<comment type="similarity">
    <text evidence="1">Belongs to the N(4)/N(6)-methyltransferase family.</text>
</comment>
<dbReference type="SUPFAM" id="SSF53335">
    <property type="entry name" value="S-adenosyl-L-methionine-dependent methyltransferases"/>
    <property type="match status" value="1"/>
</dbReference>
<keyword evidence="7" id="KW-0255">Endonuclease</keyword>
<proteinExistence type="inferred from homology"/>
<dbReference type="GO" id="GO:0032259">
    <property type="term" value="P:methylation"/>
    <property type="evidence" value="ECO:0007669"/>
    <property type="project" value="UniProtKB-KW"/>
</dbReference>
<evidence type="ECO:0000313" key="7">
    <source>
        <dbReference type="EMBL" id="RDF11929.1"/>
    </source>
</evidence>
<name>A0A369ZQS4_9PAST</name>
<protein>
    <submittedName>
        <fullName evidence="7">Restriction endonuclease subunit M</fullName>
    </submittedName>
</protein>
<dbReference type="GO" id="GO:0004519">
    <property type="term" value="F:endonuclease activity"/>
    <property type="evidence" value="ECO:0007669"/>
    <property type="project" value="UniProtKB-KW"/>
</dbReference>
<dbReference type="InterPro" id="IPR044946">
    <property type="entry name" value="Restrct_endonuc_typeI_TRD_sf"/>
</dbReference>
<accession>A0A369ZQS4</accession>
<dbReference type="PRINTS" id="PR00507">
    <property type="entry name" value="N12N6MTFRASE"/>
</dbReference>
<evidence type="ECO:0000256" key="1">
    <source>
        <dbReference type="ARBA" id="ARBA00006594"/>
    </source>
</evidence>
<feature type="domain" description="DNA methylase adenine-specific" evidence="6">
    <location>
        <begin position="189"/>
        <end position="520"/>
    </location>
</feature>
<keyword evidence="3" id="KW-0808">Transferase</keyword>
<keyword evidence="8" id="KW-1185">Reference proteome</keyword>
<sequence>MECKKKDRKDGISQLKDYLKFSEAKLGVWFNGEEIHYVLKRIKNGLIEFDDELINIPRFGQKIEDIGKFKRSDLLPTHNLKHKFISIRNYLAGNAVGTTRDEELAKQIINIILCKLYDEKFTKPNDIVTFRAGYDESDDVIGERIKNRFNEAKKIYPDVLDESDCIDLDNSSIRYVVGELQNYSLMTAQRDVVGDAFEVFIHRALKGGQGQYFTPKNVVRTAIKILDPQLEDKIIDPACGSGGFIIESLKYLHEKIERNGLEYNWPQEEIHNEKLAKANINFRGIERDKFLSKVVKAYMVIMGDGKSGIFCEDSLERTQNWSPKTQSNIQLGVFDILLANPPFGSKIPVKGEAKLSQYPLGHKWKLNKNNIWEKGQVKDSEAPQVLFIDRCLELVREGGKLALVLPDGILSNPTDGYIVQHLLKNTEIIGLIDLPMSTFLPYTPTKTHLLFLKKTNNPRKDYEFFMSYAKTCGHDKRGKEINEDEIQLIPKHLEKLKKSNKCDKHSHLGWHINLSQIKNNILLPKYYNPEIDNELNKYIETGKYIIKTFGELEQEKIIKIKRGHEVGSDNYGTGEIPFVRTSEVSNWEIAADCTHCVSEEIYQKYKDKQKIKAEDILMVNDGTYLMGRSAMVTDIDERIVIQSHFRQIKVLKKEVLSPYLLLGLMGLEVVQRQIEAKSFRQGTISTLGNRLLEVKIPIPTDDILKTEIINKIHSIIKNKRDAKFLAQSYCLIDKVENLMGIQNKAKIGNL</sequence>
<dbReference type="Gene3D" id="3.90.220.20">
    <property type="entry name" value="DNA methylase specificity domains"/>
    <property type="match status" value="1"/>
</dbReference>
<dbReference type="AlphaFoldDB" id="A0A369ZQS4"/>
<dbReference type="Proteomes" id="UP000253945">
    <property type="component" value="Unassembled WGS sequence"/>
</dbReference>
<dbReference type="EMBL" id="QEQF01000001">
    <property type="protein sequence ID" value="RDF11929.1"/>
    <property type="molecule type" value="Genomic_DNA"/>
</dbReference>
<dbReference type="InterPro" id="IPR003356">
    <property type="entry name" value="DNA_methylase_A-5"/>
</dbReference>
<keyword evidence="4" id="KW-0680">Restriction system</keyword>